<evidence type="ECO:0000313" key="2">
    <source>
        <dbReference type="EMBL" id="WZN61959.1"/>
    </source>
</evidence>
<evidence type="ECO:0000313" key="3">
    <source>
        <dbReference type="Proteomes" id="UP001472866"/>
    </source>
</evidence>
<accession>A0AAX4P7X9</accession>
<reference evidence="2 3" key="1">
    <citation type="submission" date="2024-03" db="EMBL/GenBank/DDBJ databases">
        <title>Complete genome sequence of the green alga Chloropicon roscoffensis RCC1871.</title>
        <authorList>
            <person name="Lemieux C."/>
            <person name="Pombert J.-F."/>
            <person name="Otis C."/>
            <person name="Turmel M."/>
        </authorList>
    </citation>
    <scope>NUCLEOTIDE SEQUENCE [LARGE SCALE GENOMIC DNA]</scope>
    <source>
        <strain evidence="2 3">RCC1871</strain>
    </source>
</reference>
<protein>
    <submittedName>
        <fullName evidence="2">Uncharacterized protein</fullName>
    </submittedName>
</protein>
<name>A0AAX4P7X9_9CHLO</name>
<keyword evidence="3" id="KW-1185">Reference proteome</keyword>
<evidence type="ECO:0000256" key="1">
    <source>
        <dbReference type="SAM" id="MobiDB-lite"/>
    </source>
</evidence>
<sequence length="131" mass="14346">MTADLGEEWGGWTVEDLFQLRRSQLGDLCGNRSSADDVLASSLGGEVGGKGREDRRASCTTLPGEPLSAVELRLDDFQLTRTTWRTMPSQILPTPPHRSGLEAEKNGEKNAGTRPRPVQSFWSCFGLKAAR</sequence>
<feature type="compositionally biased region" description="Basic and acidic residues" evidence="1">
    <location>
        <begin position="99"/>
        <end position="108"/>
    </location>
</feature>
<feature type="region of interest" description="Disordered" evidence="1">
    <location>
        <begin position="86"/>
        <end position="117"/>
    </location>
</feature>
<dbReference type="AlphaFoldDB" id="A0AAX4P7X9"/>
<dbReference type="Proteomes" id="UP001472866">
    <property type="component" value="Chromosome 05"/>
</dbReference>
<gene>
    <name evidence="2" type="ORF">HKI87_05g34950</name>
</gene>
<organism evidence="2 3">
    <name type="scientific">Chloropicon roscoffensis</name>
    <dbReference type="NCBI Taxonomy" id="1461544"/>
    <lineage>
        <taxon>Eukaryota</taxon>
        <taxon>Viridiplantae</taxon>
        <taxon>Chlorophyta</taxon>
        <taxon>Chloropicophyceae</taxon>
        <taxon>Chloropicales</taxon>
        <taxon>Chloropicaceae</taxon>
        <taxon>Chloropicon</taxon>
    </lineage>
</organism>
<proteinExistence type="predicted"/>
<dbReference type="EMBL" id="CP151505">
    <property type="protein sequence ID" value="WZN61959.1"/>
    <property type="molecule type" value="Genomic_DNA"/>
</dbReference>